<dbReference type="CDD" id="cd00156">
    <property type="entry name" value="REC"/>
    <property type="match status" value="1"/>
</dbReference>
<feature type="domain" description="Response regulatory" evidence="8">
    <location>
        <begin position="7"/>
        <end position="124"/>
    </location>
</feature>
<dbReference type="InterPro" id="IPR036890">
    <property type="entry name" value="HATPase_C_sf"/>
</dbReference>
<feature type="domain" description="Histidine kinase" evidence="7">
    <location>
        <begin position="147"/>
        <end position="358"/>
    </location>
</feature>
<dbReference type="PRINTS" id="PR00344">
    <property type="entry name" value="BCTRLSENSOR"/>
</dbReference>
<dbReference type="PROSITE" id="PS50109">
    <property type="entry name" value="HIS_KIN"/>
    <property type="match status" value="1"/>
</dbReference>
<evidence type="ECO:0000259" key="7">
    <source>
        <dbReference type="PROSITE" id="PS50109"/>
    </source>
</evidence>
<name>A0ABT8L9F5_9BACT</name>
<evidence type="ECO:0000256" key="5">
    <source>
        <dbReference type="ARBA" id="ARBA00022777"/>
    </source>
</evidence>
<dbReference type="Proteomes" id="UP001172083">
    <property type="component" value="Unassembled WGS sequence"/>
</dbReference>
<dbReference type="Gene3D" id="1.10.287.130">
    <property type="match status" value="1"/>
</dbReference>
<dbReference type="InterPro" id="IPR003594">
    <property type="entry name" value="HATPase_dom"/>
</dbReference>
<dbReference type="Gene3D" id="3.40.50.2300">
    <property type="match status" value="1"/>
</dbReference>
<comment type="catalytic activity">
    <reaction evidence="1">
        <text>ATP + protein L-histidine = ADP + protein N-phospho-L-histidine.</text>
        <dbReference type="EC" id="2.7.13.3"/>
    </reaction>
</comment>
<evidence type="ECO:0000256" key="1">
    <source>
        <dbReference type="ARBA" id="ARBA00000085"/>
    </source>
</evidence>
<sequence length="368" mass="41990">MQFDKIRILLAEDSKADQQLFKEMLIESGIEIDKLITCEELKAAEDILHCEEFDIILLDFFLPDSVGLDSISKLRQQFSWIPIVIITGYDDRSIALQAINNGAQDYLIKGEFNAELLRKTIYYAIQRHKVSDELVQINKRLDSFVYTVSHDLRGPVKNLKVLMEIYQNSDDEHEKNDLLNHMSTSILKTDDIIEHLNEVLLMQNNPAPIEMVSFDEVAVEVLENLDQIVNATSAQIDIDFSSCPSTNFTKSQIYSLLYNLIFNALKYAKKDVTPQIVISSQKEGKFICLKVKDNGIGIESKYHDKIFRMFYRNNEKVDGKGIGLHIVKTIAENCGGSVKVESIPNTGSEFTIYLKEKPYDTTKKCIVN</sequence>
<evidence type="ECO:0000256" key="6">
    <source>
        <dbReference type="PROSITE-ProRule" id="PRU00169"/>
    </source>
</evidence>
<dbReference type="Pfam" id="PF02518">
    <property type="entry name" value="HATPase_c"/>
    <property type="match status" value="1"/>
</dbReference>
<protein>
    <recommendedName>
        <fullName evidence="2">histidine kinase</fullName>
        <ecNumber evidence="2">2.7.13.3</ecNumber>
    </recommendedName>
</protein>
<keyword evidence="10" id="KW-1185">Reference proteome</keyword>
<proteinExistence type="predicted"/>
<dbReference type="PANTHER" id="PTHR43304">
    <property type="entry name" value="PHYTOCHROME-LIKE PROTEIN CPH1"/>
    <property type="match status" value="1"/>
</dbReference>
<dbReference type="EMBL" id="JAUJEB010000001">
    <property type="protein sequence ID" value="MDN5213006.1"/>
    <property type="molecule type" value="Genomic_DNA"/>
</dbReference>
<dbReference type="InterPro" id="IPR004358">
    <property type="entry name" value="Sig_transdc_His_kin-like_C"/>
</dbReference>
<feature type="modified residue" description="4-aspartylphosphate" evidence="6">
    <location>
        <position position="59"/>
    </location>
</feature>
<dbReference type="GO" id="GO:0005524">
    <property type="term" value="F:ATP binding"/>
    <property type="evidence" value="ECO:0007669"/>
    <property type="project" value="UniProtKB-KW"/>
</dbReference>
<dbReference type="InterPro" id="IPR011006">
    <property type="entry name" value="CheY-like_superfamily"/>
</dbReference>
<dbReference type="SUPFAM" id="SSF52172">
    <property type="entry name" value="CheY-like"/>
    <property type="match status" value="1"/>
</dbReference>
<keyword evidence="4" id="KW-0808">Transferase</keyword>
<dbReference type="PROSITE" id="PS50110">
    <property type="entry name" value="RESPONSE_REGULATORY"/>
    <property type="match status" value="1"/>
</dbReference>
<evidence type="ECO:0000256" key="3">
    <source>
        <dbReference type="ARBA" id="ARBA00022553"/>
    </source>
</evidence>
<dbReference type="RefSeq" id="WP_346758322.1">
    <property type="nucleotide sequence ID" value="NZ_JAUJEB010000001.1"/>
</dbReference>
<dbReference type="Gene3D" id="3.30.565.10">
    <property type="entry name" value="Histidine kinase-like ATPase, C-terminal domain"/>
    <property type="match status" value="1"/>
</dbReference>
<dbReference type="InterPro" id="IPR005467">
    <property type="entry name" value="His_kinase_dom"/>
</dbReference>
<keyword evidence="9" id="KW-0067">ATP-binding</keyword>
<keyword evidence="3 6" id="KW-0597">Phosphoprotein</keyword>
<dbReference type="PANTHER" id="PTHR43304:SF1">
    <property type="entry name" value="PAC DOMAIN-CONTAINING PROTEIN"/>
    <property type="match status" value="1"/>
</dbReference>
<dbReference type="SUPFAM" id="SSF55874">
    <property type="entry name" value="ATPase domain of HSP90 chaperone/DNA topoisomerase II/histidine kinase"/>
    <property type="match status" value="1"/>
</dbReference>
<dbReference type="InterPro" id="IPR052162">
    <property type="entry name" value="Sensor_kinase/Photoreceptor"/>
</dbReference>
<gene>
    <name evidence="9" type="ORF">QQ020_13145</name>
</gene>
<dbReference type="InterPro" id="IPR001789">
    <property type="entry name" value="Sig_transdc_resp-reg_receiver"/>
</dbReference>
<accession>A0ABT8L9F5</accession>
<keyword evidence="5" id="KW-0418">Kinase</keyword>
<evidence type="ECO:0000313" key="10">
    <source>
        <dbReference type="Proteomes" id="UP001172083"/>
    </source>
</evidence>
<evidence type="ECO:0000256" key="4">
    <source>
        <dbReference type="ARBA" id="ARBA00022679"/>
    </source>
</evidence>
<evidence type="ECO:0000259" key="8">
    <source>
        <dbReference type="PROSITE" id="PS50110"/>
    </source>
</evidence>
<reference evidence="9" key="1">
    <citation type="submission" date="2023-06" db="EMBL/GenBank/DDBJ databases">
        <title>Genomic of Agaribacillus aureum.</title>
        <authorList>
            <person name="Wang G."/>
        </authorList>
    </citation>
    <scope>NUCLEOTIDE SEQUENCE</scope>
    <source>
        <strain evidence="9">BMA12</strain>
    </source>
</reference>
<dbReference type="EC" id="2.7.13.3" evidence="2"/>
<evidence type="ECO:0000313" key="9">
    <source>
        <dbReference type="EMBL" id="MDN5213006.1"/>
    </source>
</evidence>
<evidence type="ECO:0000256" key="2">
    <source>
        <dbReference type="ARBA" id="ARBA00012438"/>
    </source>
</evidence>
<organism evidence="9 10">
    <name type="scientific">Agaribacillus aureus</name>
    <dbReference type="NCBI Taxonomy" id="3051825"/>
    <lineage>
        <taxon>Bacteria</taxon>
        <taxon>Pseudomonadati</taxon>
        <taxon>Bacteroidota</taxon>
        <taxon>Cytophagia</taxon>
        <taxon>Cytophagales</taxon>
        <taxon>Splendidivirgaceae</taxon>
        <taxon>Agaribacillus</taxon>
    </lineage>
</organism>
<dbReference type="Pfam" id="PF00072">
    <property type="entry name" value="Response_reg"/>
    <property type="match status" value="1"/>
</dbReference>
<dbReference type="SMART" id="SM00387">
    <property type="entry name" value="HATPase_c"/>
    <property type="match status" value="1"/>
</dbReference>
<keyword evidence="9" id="KW-0547">Nucleotide-binding</keyword>
<dbReference type="SMART" id="SM00448">
    <property type="entry name" value="REC"/>
    <property type="match status" value="1"/>
</dbReference>
<comment type="caution">
    <text evidence="9">The sequence shown here is derived from an EMBL/GenBank/DDBJ whole genome shotgun (WGS) entry which is preliminary data.</text>
</comment>